<name>A0A316GNT6_9RHOB</name>
<sequence>MDRLPPNTSPEAFLQDVFKSHLVRDGKVIRRAARDVDRYIGRDAFISEVYRRGFRAIENAGQIIIFCNQDPVRILRPRKSD</sequence>
<dbReference type="OrthoDB" id="7867818at2"/>
<organism evidence="1 2">
    <name type="scientific">Roseicyclus mahoneyensis</name>
    <dbReference type="NCBI Taxonomy" id="164332"/>
    <lineage>
        <taxon>Bacteria</taxon>
        <taxon>Pseudomonadati</taxon>
        <taxon>Pseudomonadota</taxon>
        <taxon>Alphaproteobacteria</taxon>
        <taxon>Rhodobacterales</taxon>
        <taxon>Roseobacteraceae</taxon>
        <taxon>Roseicyclus</taxon>
    </lineage>
</organism>
<dbReference type="AlphaFoldDB" id="A0A316GNT6"/>
<evidence type="ECO:0008006" key="3">
    <source>
        <dbReference type="Google" id="ProtNLM"/>
    </source>
</evidence>
<dbReference type="RefSeq" id="WP_109664938.1">
    <property type="nucleotide sequence ID" value="NZ_QGGW01000001.1"/>
</dbReference>
<dbReference type="EMBL" id="QGGW01000001">
    <property type="protein sequence ID" value="PWK62439.1"/>
    <property type="molecule type" value="Genomic_DNA"/>
</dbReference>
<protein>
    <recommendedName>
        <fullName evidence="3">N-(5'-phosphoribosyl)anthranilate isomerase</fullName>
    </recommendedName>
</protein>
<comment type="caution">
    <text evidence="1">The sequence shown here is derived from an EMBL/GenBank/DDBJ whole genome shotgun (WGS) entry which is preliminary data.</text>
</comment>
<accession>A0A316GNT6</accession>
<dbReference type="Proteomes" id="UP000245708">
    <property type="component" value="Unassembled WGS sequence"/>
</dbReference>
<gene>
    <name evidence="1" type="ORF">C7455_101465</name>
</gene>
<reference evidence="1 2" key="1">
    <citation type="submission" date="2018-05" db="EMBL/GenBank/DDBJ databases">
        <title>Genomic Encyclopedia of Type Strains, Phase IV (KMG-IV): sequencing the most valuable type-strain genomes for metagenomic binning, comparative biology and taxonomic classification.</title>
        <authorList>
            <person name="Goeker M."/>
        </authorList>
    </citation>
    <scope>NUCLEOTIDE SEQUENCE [LARGE SCALE GENOMIC DNA]</scope>
    <source>
        <strain evidence="1 2">DSM 16097</strain>
    </source>
</reference>
<keyword evidence="2" id="KW-1185">Reference proteome</keyword>
<proteinExistence type="predicted"/>
<evidence type="ECO:0000313" key="2">
    <source>
        <dbReference type="Proteomes" id="UP000245708"/>
    </source>
</evidence>
<evidence type="ECO:0000313" key="1">
    <source>
        <dbReference type="EMBL" id="PWK62439.1"/>
    </source>
</evidence>